<name>A0A8H3CVT8_9AGAM</name>
<evidence type="ECO:0000259" key="1">
    <source>
        <dbReference type="Pfam" id="PF12770"/>
    </source>
</evidence>
<dbReference type="InterPro" id="IPR024983">
    <property type="entry name" value="CHAT_dom"/>
</dbReference>
<gene>
    <name evidence="2" type="ORF">RDB_LOCUS107105</name>
</gene>
<evidence type="ECO:0000313" key="2">
    <source>
        <dbReference type="EMBL" id="CAE6496497.1"/>
    </source>
</evidence>
<dbReference type="Proteomes" id="UP000663853">
    <property type="component" value="Unassembled WGS sequence"/>
</dbReference>
<evidence type="ECO:0000313" key="3">
    <source>
        <dbReference type="Proteomes" id="UP000663853"/>
    </source>
</evidence>
<proteinExistence type="predicted"/>
<reference evidence="2" key="1">
    <citation type="submission" date="2021-01" db="EMBL/GenBank/DDBJ databases">
        <authorList>
            <person name="Kaushik A."/>
        </authorList>
    </citation>
    <scope>NUCLEOTIDE SEQUENCE</scope>
    <source>
        <strain evidence="2">AG6-10EEA</strain>
    </source>
</reference>
<sequence length="316" mass="35157">MERCLNESGLRERGELRRPLLETETEMLRGDFAIILETLWGKIAKPILHSLGYTERRPTDQLPHITWCATGPLTFLPLHACGNYDRPGERVFDYVISSYTPTLSALNQPTSRGAKVRPSILAICQEHTPGYSYLPKTKDELVHIQAHTRDIIRLSCLEGNSATTEAVLTAMEEHEWLHLACHAHQNTEEPIESGFALHDGTLSLARIMQKQLDGKGLAFLSACQTATGDTKLADEAVHLASGLLFAGYPSVIATMWSIRDNDAPLIADVVYGQLLKDGLMDNKSAARALHIAVEQLRAEVGEQEFLRWVPYIHVGR</sequence>
<comment type="caution">
    <text evidence="2">The sequence shown here is derived from an EMBL/GenBank/DDBJ whole genome shotgun (WGS) entry which is preliminary data.</text>
</comment>
<accession>A0A8H3CVT8</accession>
<dbReference type="Pfam" id="PF12770">
    <property type="entry name" value="CHAT"/>
    <property type="match status" value="1"/>
</dbReference>
<dbReference type="EMBL" id="CAJMXA010003460">
    <property type="protein sequence ID" value="CAE6496497.1"/>
    <property type="molecule type" value="Genomic_DNA"/>
</dbReference>
<protein>
    <recommendedName>
        <fullName evidence="1">CHAT domain-containing protein</fullName>
    </recommendedName>
</protein>
<dbReference type="AlphaFoldDB" id="A0A8H3CVT8"/>
<organism evidence="2 3">
    <name type="scientific">Rhizoctonia solani</name>
    <dbReference type="NCBI Taxonomy" id="456999"/>
    <lineage>
        <taxon>Eukaryota</taxon>
        <taxon>Fungi</taxon>
        <taxon>Dikarya</taxon>
        <taxon>Basidiomycota</taxon>
        <taxon>Agaricomycotina</taxon>
        <taxon>Agaricomycetes</taxon>
        <taxon>Cantharellales</taxon>
        <taxon>Ceratobasidiaceae</taxon>
        <taxon>Rhizoctonia</taxon>
    </lineage>
</organism>
<feature type="domain" description="CHAT" evidence="1">
    <location>
        <begin position="36"/>
        <end position="315"/>
    </location>
</feature>